<feature type="compositionally biased region" description="Basic and acidic residues" evidence="1">
    <location>
        <begin position="69"/>
        <end position="83"/>
    </location>
</feature>
<evidence type="ECO:0000313" key="3">
    <source>
        <dbReference type="Proteomes" id="UP000266841"/>
    </source>
</evidence>
<gene>
    <name evidence="2" type="ORF">THAOC_23011</name>
</gene>
<feature type="non-terminal residue" evidence="2">
    <location>
        <position position="100"/>
    </location>
</feature>
<accession>K0RX05</accession>
<protein>
    <submittedName>
        <fullName evidence="2">Uncharacterized protein</fullName>
    </submittedName>
</protein>
<evidence type="ECO:0000256" key="1">
    <source>
        <dbReference type="SAM" id="MobiDB-lite"/>
    </source>
</evidence>
<evidence type="ECO:0000313" key="2">
    <source>
        <dbReference type="EMBL" id="EJK56994.1"/>
    </source>
</evidence>
<proteinExistence type="predicted"/>
<feature type="compositionally biased region" description="Pro residues" evidence="1">
    <location>
        <begin position="90"/>
        <end position="100"/>
    </location>
</feature>
<dbReference type="AlphaFoldDB" id="K0RX05"/>
<sequence>MNSQPPILFSSAALEPGTIRPPSLISRRSSRCRADSARIGPLGPPGRRSTAADDRRVARPRAPGGSRGQLEDVSPRGGSRDEASAQAHPNPAPEPACPGT</sequence>
<comment type="caution">
    <text evidence="2">The sequence shown here is derived from an EMBL/GenBank/DDBJ whole genome shotgun (WGS) entry which is preliminary data.</text>
</comment>
<dbReference type="EMBL" id="AGNL01029895">
    <property type="protein sequence ID" value="EJK56994.1"/>
    <property type="molecule type" value="Genomic_DNA"/>
</dbReference>
<feature type="region of interest" description="Disordered" evidence="1">
    <location>
        <begin position="1"/>
        <end position="100"/>
    </location>
</feature>
<keyword evidence="3" id="KW-1185">Reference proteome</keyword>
<dbReference type="Proteomes" id="UP000266841">
    <property type="component" value="Unassembled WGS sequence"/>
</dbReference>
<organism evidence="2 3">
    <name type="scientific">Thalassiosira oceanica</name>
    <name type="common">Marine diatom</name>
    <dbReference type="NCBI Taxonomy" id="159749"/>
    <lineage>
        <taxon>Eukaryota</taxon>
        <taxon>Sar</taxon>
        <taxon>Stramenopiles</taxon>
        <taxon>Ochrophyta</taxon>
        <taxon>Bacillariophyta</taxon>
        <taxon>Coscinodiscophyceae</taxon>
        <taxon>Thalassiosirophycidae</taxon>
        <taxon>Thalassiosirales</taxon>
        <taxon>Thalassiosiraceae</taxon>
        <taxon>Thalassiosira</taxon>
    </lineage>
</organism>
<reference evidence="2 3" key="1">
    <citation type="journal article" date="2012" name="Genome Biol.">
        <title>Genome and low-iron response of an oceanic diatom adapted to chronic iron limitation.</title>
        <authorList>
            <person name="Lommer M."/>
            <person name="Specht M."/>
            <person name="Roy A.S."/>
            <person name="Kraemer L."/>
            <person name="Andreson R."/>
            <person name="Gutowska M.A."/>
            <person name="Wolf J."/>
            <person name="Bergner S.V."/>
            <person name="Schilhabel M.B."/>
            <person name="Klostermeier U.C."/>
            <person name="Beiko R.G."/>
            <person name="Rosenstiel P."/>
            <person name="Hippler M."/>
            <person name="Laroche J."/>
        </authorList>
    </citation>
    <scope>NUCLEOTIDE SEQUENCE [LARGE SCALE GENOMIC DNA]</scope>
    <source>
        <strain evidence="2 3">CCMP1005</strain>
    </source>
</reference>
<name>K0RX05_THAOC</name>